<gene>
    <name evidence="1" type="ORF">HB897_07160</name>
</gene>
<accession>A0A7X1C6J9</accession>
<evidence type="ECO:0000313" key="2">
    <source>
        <dbReference type="Proteomes" id="UP000523362"/>
    </source>
</evidence>
<comment type="caution">
    <text evidence="1">The sequence shown here is derived from an EMBL/GenBank/DDBJ whole genome shotgun (WGS) entry which is preliminary data.</text>
</comment>
<dbReference type="EMBL" id="JAARRG010000003">
    <property type="protein sequence ID" value="MBC1486005.1"/>
    <property type="molecule type" value="Genomic_DNA"/>
</dbReference>
<protein>
    <submittedName>
        <fullName evidence="1">Uncharacterized protein</fullName>
    </submittedName>
</protein>
<organism evidence="1 2">
    <name type="scientific">Listeria seeligeri</name>
    <dbReference type="NCBI Taxonomy" id="1640"/>
    <lineage>
        <taxon>Bacteria</taxon>
        <taxon>Bacillati</taxon>
        <taxon>Bacillota</taxon>
        <taxon>Bacilli</taxon>
        <taxon>Bacillales</taxon>
        <taxon>Listeriaceae</taxon>
        <taxon>Listeria</taxon>
    </lineage>
</organism>
<reference evidence="1 2" key="1">
    <citation type="submission" date="2020-03" db="EMBL/GenBank/DDBJ databases">
        <title>Soil Listeria distribution.</title>
        <authorList>
            <person name="Liao J."/>
            <person name="Wiedmann M."/>
        </authorList>
    </citation>
    <scope>NUCLEOTIDE SEQUENCE [LARGE SCALE GENOMIC DNA]</scope>
    <source>
        <strain evidence="1 2">FSL L7-1560</strain>
    </source>
</reference>
<name>A0A7X1C6J9_LISSE</name>
<dbReference type="AlphaFoldDB" id="A0A7X1C6J9"/>
<evidence type="ECO:0000313" key="1">
    <source>
        <dbReference type="EMBL" id="MBC1486005.1"/>
    </source>
</evidence>
<sequence length="78" mass="8908">MKKCESCGEIFKKFDNIVFVNEQDYFHKSCVVLVPVEYAVFAKPKGGDFLGMCSDDDLDCPLLMLEEGEYLKEGEDKE</sequence>
<proteinExistence type="predicted"/>
<dbReference type="Proteomes" id="UP000523362">
    <property type="component" value="Unassembled WGS sequence"/>
</dbReference>
<dbReference type="RefSeq" id="WP_110109728.1">
    <property type="nucleotide sequence ID" value="NZ_JAARRG010000003.1"/>
</dbReference>